<dbReference type="Proteomes" id="UP000243626">
    <property type="component" value="Chromosome"/>
</dbReference>
<sequence length="290" mass="34657">MVNGDNMHIKQPKTYEEQIDLLKKRGLIIEDESYAIDILSKINYYRFSAYTLTLKSNDIFYEDASFNHIYKLYEFDRKLRLELLSLLEKIEVSFRTKISYYLAHKYGSTSYLDESNFKNLDYFNDMRTQINHEVHRSKELFIIHHKEKYKSIFPIWVVIEVTSFSLLSKIYSNLHDNDQDGIAITFNNNRFYIRNWLYALSTLRNICAHFGRLYKRHLPIHFKLSKADRKKIKYGNTTFAAIYVICKILNDKVLTKILLTNISELFNEYEEVDITQLGFPENWTNILETI</sequence>
<gene>
    <name evidence="1" type="ORF">CJ229_002335</name>
</gene>
<dbReference type="KEGG" id="nmy:CJ229_002335"/>
<dbReference type="InterPro" id="IPR017034">
    <property type="entry name" value="Abi_system_AbiD/AbiF"/>
</dbReference>
<dbReference type="InterPro" id="IPR011664">
    <property type="entry name" value="Abi_system_AbiD/AbiF-like"/>
</dbReference>
<dbReference type="Pfam" id="PF07751">
    <property type="entry name" value="Abi_2"/>
    <property type="match status" value="1"/>
</dbReference>
<evidence type="ECO:0000313" key="2">
    <source>
        <dbReference type="Proteomes" id="UP000243626"/>
    </source>
</evidence>
<dbReference type="EMBL" id="CP136964">
    <property type="protein sequence ID" value="WOS96601.1"/>
    <property type="molecule type" value="Genomic_DNA"/>
</dbReference>
<accession>A0AAF0YQ77</accession>
<keyword evidence="2" id="KW-1185">Reference proteome</keyword>
<dbReference type="PIRSF" id="PIRSF034934">
    <property type="entry name" value="AbiF_AbiD"/>
    <property type="match status" value="1"/>
</dbReference>
<reference evidence="2" key="1">
    <citation type="submission" date="2017-09" db="EMBL/GenBank/DDBJ databases">
        <title>Bacterial strain isolated from the female urinary microbiota.</title>
        <authorList>
            <person name="Thomas-White K."/>
            <person name="Kumar N."/>
            <person name="Forster S."/>
            <person name="Putonti C."/>
            <person name="Lawley T."/>
            <person name="Wolfe A.J."/>
        </authorList>
    </citation>
    <scope>NUCLEOTIDE SEQUENCE [LARGE SCALE GENOMIC DNA]</scope>
    <source>
        <strain evidence="2">UMB0959</strain>
    </source>
</reference>
<proteinExistence type="predicted"/>
<evidence type="ECO:0000313" key="1">
    <source>
        <dbReference type="EMBL" id="WOS96601.1"/>
    </source>
</evidence>
<dbReference type="AlphaFoldDB" id="A0AAF0YQ77"/>
<name>A0AAF0YQ77_9STAP</name>
<organism evidence="1 2">
    <name type="scientific">Nosocomiicoccus massiliensis</name>
    <dbReference type="NCBI Taxonomy" id="1232430"/>
    <lineage>
        <taxon>Bacteria</taxon>
        <taxon>Bacillati</taxon>
        <taxon>Bacillota</taxon>
        <taxon>Bacilli</taxon>
        <taxon>Bacillales</taxon>
        <taxon>Staphylococcaceae</taxon>
        <taxon>Nosocomiicoccus</taxon>
    </lineage>
</organism>
<dbReference type="RefSeq" id="WP_180953406.1">
    <property type="nucleotide sequence ID" value="NZ_CP136964.1"/>
</dbReference>
<protein>
    <submittedName>
        <fullName evidence="1">Abi family protein</fullName>
    </submittedName>
</protein>